<evidence type="ECO:0000313" key="2">
    <source>
        <dbReference type="Proteomes" id="UP000765509"/>
    </source>
</evidence>
<dbReference type="AlphaFoldDB" id="A0A9Q3C9P1"/>
<dbReference type="EMBL" id="AVOT02005509">
    <property type="protein sequence ID" value="MBW0479255.1"/>
    <property type="molecule type" value="Genomic_DNA"/>
</dbReference>
<dbReference type="Proteomes" id="UP000765509">
    <property type="component" value="Unassembled WGS sequence"/>
</dbReference>
<name>A0A9Q3C9P1_9BASI</name>
<proteinExistence type="predicted"/>
<accession>A0A9Q3C9P1</accession>
<keyword evidence="2" id="KW-1185">Reference proteome</keyword>
<organism evidence="1 2">
    <name type="scientific">Austropuccinia psidii MF-1</name>
    <dbReference type="NCBI Taxonomy" id="1389203"/>
    <lineage>
        <taxon>Eukaryota</taxon>
        <taxon>Fungi</taxon>
        <taxon>Dikarya</taxon>
        <taxon>Basidiomycota</taxon>
        <taxon>Pucciniomycotina</taxon>
        <taxon>Pucciniomycetes</taxon>
        <taxon>Pucciniales</taxon>
        <taxon>Sphaerophragmiaceae</taxon>
        <taxon>Austropuccinia</taxon>
    </lineage>
</organism>
<protein>
    <submittedName>
        <fullName evidence="1">Uncharacterized protein</fullName>
    </submittedName>
</protein>
<gene>
    <name evidence="1" type="ORF">O181_018970</name>
</gene>
<sequence>MTVCIDNAQHPFLLDNGAHYSIVSREYLGNHFPNHEKQPIPTKAKDLKIASGKLKYIGTIIKAILIAYSKGNIGLNPEFVVLQDANIQGF</sequence>
<evidence type="ECO:0000313" key="1">
    <source>
        <dbReference type="EMBL" id="MBW0479255.1"/>
    </source>
</evidence>
<comment type="caution">
    <text evidence="1">The sequence shown here is derived from an EMBL/GenBank/DDBJ whole genome shotgun (WGS) entry which is preliminary data.</text>
</comment>
<reference evidence="1" key="1">
    <citation type="submission" date="2021-03" db="EMBL/GenBank/DDBJ databases">
        <title>Draft genome sequence of rust myrtle Austropuccinia psidii MF-1, a brazilian biotype.</title>
        <authorList>
            <person name="Quecine M.C."/>
            <person name="Pachon D.M.R."/>
            <person name="Bonatelli M.L."/>
            <person name="Correr F.H."/>
            <person name="Franceschini L.M."/>
            <person name="Leite T.F."/>
            <person name="Margarido G.R.A."/>
            <person name="Almeida C.A."/>
            <person name="Ferrarezi J.A."/>
            <person name="Labate C.A."/>
        </authorList>
    </citation>
    <scope>NUCLEOTIDE SEQUENCE</scope>
    <source>
        <strain evidence="1">MF-1</strain>
    </source>
</reference>